<evidence type="ECO:0000313" key="1">
    <source>
        <dbReference type="EMBL" id="KAL1511735.1"/>
    </source>
</evidence>
<organism evidence="1 2">
    <name type="scientific">Prymnesium parvum</name>
    <name type="common">Toxic golden alga</name>
    <dbReference type="NCBI Taxonomy" id="97485"/>
    <lineage>
        <taxon>Eukaryota</taxon>
        <taxon>Haptista</taxon>
        <taxon>Haptophyta</taxon>
        <taxon>Prymnesiophyceae</taxon>
        <taxon>Prymnesiales</taxon>
        <taxon>Prymnesiaceae</taxon>
        <taxon>Prymnesium</taxon>
    </lineage>
</organism>
<dbReference type="Proteomes" id="UP001515480">
    <property type="component" value="Unassembled WGS sequence"/>
</dbReference>
<evidence type="ECO:0000313" key="2">
    <source>
        <dbReference type="Proteomes" id="UP001515480"/>
    </source>
</evidence>
<comment type="caution">
    <text evidence="1">The sequence shown here is derived from an EMBL/GenBank/DDBJ whole genome shotgun (WGS) entry which is preliminary data.</text>
</comment>
<proteinExistence type="predicted"/>
<accession>A0AB34J4R0</accession>
<reference evidence="1 2" key="1">
    <citation type="journal article" date="2024" name="Science">
        <title>Giant polyketide synthase enzymes in the biosynthesis of giant marine polyether toxins.</title>
        <authorList>
            <person name="Fallon T.R."/>
            <person name="Shende V.V."/>
            <person name="Wierzbicki I.H."/>
            <person name="Pendleton A.L."/>
            <person name="Watervoot N.F."/>
            <person name="Auber R.P."/>
            <person name="Gonzalez D.J."/>
            <person name="Wisecaver J.H."/>
            <person name="Moore B.S."/>
        </authorList>
    </citation>
    <scope>NUCLEOTIDE SEQUENCE [LARGE SCALE GENOMIC DNA]</scope>
    <source>
        <strain evidence="1 2">12B1</strain>
    </source>
</reference>
<name>A0AB34J4R0_PRYPA</name>
<protein>
    <submittedName>
        <fullName evidence="1">Uncharacterized protein</fullName>
    </submittedName>
</protein>
<keyword evidence="2" id="KW-1185">Reference proteome</keyword>
<gene>
    <name evidence="1" type="ORF">AB1Y20_005023</name>
</gene>
<sequence length="102" mass="11711">MMKSEPALLLLSVGRPHNAKGGAWDLHVRSVAEWYGLPLVSYRDAVWPVREEVKMQQLPHPGVFAHAYDNAAHPLWWTHQLIADVLAYAWSPSSRTERWKDL</sequence>
<dbReference type="EMBL" id="JBGBPQ010000013">
    <property type="protein sequence ID" value="KAL1511735.1"/>
    <property type="molecule type" value="Genomic_DNA"/>
</dbReference>
<dbReference type="AlphaFoldDB" id="A0AB34J4R0"/>